<feature type="region of interest" description="Disordered" evidence="7">
    <location>
        <begin position="18"/>
        <end position="49"/>
    </location>
</feature>
<comment type="catalytic activity">
    <reaction evidence="1">
        <text>Thiol-dependent hydrolysis of ester, thioester, amide, peptide and isopeptide bonds formed by the C-terminal Gly of ubiquitin (a 76-residue protein attached to proteins as an intracellular targeting signal).</text>
        <dbReference type="EC" id="3.4.19.12"/>
    </reaction>
</comment>
<dbReference type="CDD" id="cd02257">
    <property type="entry name" value="Peptidase_C19"/>
    <property type="match status" value="1"/>
</dbReference>
<dbReference type="AlphaFoldDB" id="A0A8H5BHZ6"/>
<evidence type="ECO:0000256" key="5">
    <source>
        <dbReference type="ARBA" id="ARBA00022801"/>
    </source>
</evidence>
<dbReference type="InterPro" id="IPR028889">
    <property type="entry name" value="USP"/>
</dbReference>
<keyword evidence="4" id="KW-0833">Ubl conjugation pathway</keyword>
<evidence type="ECO:0000256" key="3">
    <source>
        <dbReference type="ARBA" id="ARBA00022670"/>
    </source>
</evidence>
<dbReference type="PROSITE" id="PS50235">
    <property type="entry name" value="USP_3"/>
    <property type="match status" value="1"/>
</dbReference>
<name>A0A8H5BHZ6_9AGAR</name>
<dbReference type="GO" id="GO:0004843">
    <property type="term" value="F:cysteine-type deubiquitinase activity"/>
    <property type="evidence" value="ECO:0007669"/>
    <property type="project" value="UniProtKB-EC"/>
</dbReference>
<evidence type="ECO:0000256" key="6">
    <source>
        <dbReference type="ARBA" id="ARBA00022807"/>
    </source>
</evidence>
<dbReference type="OrthoDB" id="429671at2759"/>
<reference evidence="9 10" key="1">
    <citation type="journal article" date="2020" name="ISME J.">
        <title>Uncovering the hidden diversity of litter-decomposition mechanisms in mushroom-forming fungi.</title>
        <authorList>
            <person name="Floudas D."/>
            <person name="Bentzer J."/>
            <person name="Ahren D."/>
            <person name="Johansson T."/>
            <person name="Persson P."/>
            <person name="Tunlid A."/>
        </authorList>
    </citation>
    <scope>NUCLEOTIDE SEQUENCE [LARGE SCALE GENOMIC DNA]</scope>
    <source>
        <strain evidence="9 10">CBS 101986</strain>
    </source>
</reference>
<keyword evidence="6" id="KW-0788">Thiol protease</keyword>
<evidence type="ECO:0000256" key="2">
    <source>
        <dbReference type="ARBA" id="ARBA00012759"/>
    </source>
</evidence>
<keyword evidence="5" id="KW-0378">Hydrolase</keyword>
<sequence>MPRSSLDSTSTLWKMATLHAVNPPRVPPAASKGPAHDMEEKEEAAPAEEDGCLGVGKRNRMVVTRTIKATESPVTRIFGGKFRSTLRAPGQKDSAVIEDWRSLRLDIQRDQIHTIQDALSYISHPQQVQLTQAARPVEGQQQVLIEALPPILVLHIKRFCYDTASRGVVKVAKQVRFGPELEIGADVMVPPVGAKKVAPAKYKLFGALYHHGLSASGGHYTLDILHPNRYPSTVHTKPREGWARIDDDLVSDVRHEDVFDAYERDESRNAYLLFYRRI</sequence>
<dbReference type="InterPro" id="IPR038765">
    <property type="entry name" value="Papain-like_cys_pep_sf"/>
</dbReference>
<dbReference type="EC" id="3.4.19.12" evidence="2"/>
<dbReference type="InterPro" id="IPR050164">
    <property type="entry name" value="Peptidase_C19"/>
</dbReference>
<dbReference type="GO" id="GO:0016579">
    <property type="term" value="P:protein deubiquitination"/>
    <property type="evidence" value="ECO:0007669"/>
    <property type="project" value="InterPro"/>
</dbReference>
<comment type="caution">
    <text evidence="9">The sequence shown here is derived from an EMBL/GenBank/DDBJ whole genome shotgun (WGS) entry which is preliminary data.</text>
</comment>
<dbReference type="SUPFAM" id="SSF54001">
    <property type="entry name" value="Cysteine proteinases"/>
    <property type="match status" value="1"/>
</dbReference>
<dbReference type="GO" id="GO:0005829">
    <property type="term" value="C:cytosol"/>
    <property type="evidence" value="ECO:0007669"/>
    <property type="project" value="TreeGrafter"/>
</dbReference>
<feature type="domain" description="USP" evidence="8">
    <location>
        <begin position="1"/>
        <end position="278"/>
    </location>
</feature>
<dbReference type="PANTHER" id="PTHR24006:SF687">
    <property type="entry name" value="UBIQUITIN CARBOXYL-TERMINAL HYDROLASE 10"/>
    <property type="match status" value="1"/>
</dbReference>
<evidence type="ECO:0000313" key="10">
    <source>
        <dbReference type="Proteomes" id="UP000567179"/>
    </source>
</evidence>
<gene>
    <name evidence="9" type="ORF">D9619_012976</name>
</gene>
<dbReference type="Proteomes" id="UP000567179">
    <property type="component" value="Unassembled WGS sequence"/>
</dbReference>
<evidence type="ECO:0000256" key="1">
    <source>
        <dbReference type="ARBA" id="ARBA00000707"/>
    </source>
</evidence>
<feature type="compositionally biased region" description="Acidic residues" evidence="7">
    <location>
        <begin position="40"/>
        <end position="49"/>
    </location>
</feature>
<evidence type="ECO:0000256" key="4">
    <source>
        <dbReference type="ARBA" id="ARBA00022786"/>
    </source>
</evidence>
<dbReference type="PANTHER" id="PTHR24006">
    <property type="entry name" value="UBIQUITIN CARBOXYL-TERMINAL HYDROLASE"/>
    <property type="match status" value="1"/>
</dbReference>
<dbReference type="Gene3D" id="3.90.70.10">
    <property type="entry name" value="Cysteine proteinases"/>
    <property type="match status" value="1"/>
</dbReference>
<dbReference type="EMBL" id="JAACJJ010000017">
    <property type="protein sequence ID" value="KAF5323735.1"/>
    <property type="molecule type" value="Genomic_DNA"/>
</dbReference>
<keyword evidence="10" id="KW-1185">Reference proteome</keyword>
<evidence type="ECO:0000313" key="9">
    <source>
        <dbReference type="EMBL" id="KAF5323735.1"/>
    </source>
</evidence>
<protein>
    <recommendedName>
        <fullName evidence="2">ubiquitinyl hydrolase 1</fullName>
        <ecNumber evidence="2">3.4.19.12</ecNumber>
    </recommendedName>
</protein>
<dbReference type="GO" id="GO:0006508">
    <property type="term" value="P:proteolysis"/>
    <property type="evidence" value="ECO:0007669"/>
    <property type="project" value="UniProtKB-KW"/>
</dbReference>
<evidence type="ECO:0000259" key="8">
    <source>
        <dbReference type="PROSITE" id="PS50235"/>
    </source>
</evidence>
<proteinExistence type="predicted"/>
<evidence type="ECO:0000256" key="7">
    <source>
        <dbReference type="SAM" id="MobiDB-lite"/>
    </source>
</evidence>
<keyword evidence="3" id="KW-0645">Protease</keyword>
<organism evidence="9 10">
    <name type="scientific">Psilocybe cf. subviscida</name>
    <dbReference type="NCBI Taxonomy" id="2480587"/>
    <lineage>
        <taxon>Eukaryota</taxon>
        <taxon>Fungi</taxon>
        <taxon>Dikarya</taxon>
        <taxon>Basidiomycota</taxon>
        <taxon>Agaricomycotina</taxon>
        <taxon>Agaricomycetes</taxon>
        <taxon>Agaricomycetidae</taxon>
        <taxon>Agaricales</taxon>
        <taxon>Agaricineae</taxon>
        <taxon>Strophariaceae</taxon>
        <taxon>Psilocybe</taxon>
    </lineage>
</organism>
<dbReference type="GO" id="GO:0005634">
    <property type="term" value="C:nucleus"/>
    <property type="evidence" value="ECO:0007669"/>
    <property type="project" value="TreeGrafter"/>
</dbReference>
<dbReference type="Pfam" id="PF00443">
    <property type="entry name" value="UCH"/>
    <property type="match status" value="1"/>
</dbReference>
<accession>A0A8H5BHZ6</accession>
<dbReference type="InterPro" id="IPR001394">
    <property type="entry name" value="Peptidase_C19_UCH"/>
</dbReference>